<reference evidence="1" key="2">
    <citation type="journal article" date="2015" name="J. Proteomics">
        <title>Sexual differences in the sialomes of the zebra tick, Rhipicephalus pulchellus.</title>
        <authorList>
            <person name="Tan A.W."/>
            <person name="Francischetti I.M."/>
            <person name="Slovak M."/>
            <person name="Kini R.M."/>
            <person name="Ribeiro J.M."/>
        </authorList>
    </citation>
    <scope>NUCLEOTIDE SEQUENCE</scope>
    <source>
        <tissue evidence="1">Salivary gland</tissue>
    </source>
</reference>
<organism evidence="1">
    <name type="scientific">Rhipicephalus pulchellus</name>
    <name type="common">Yellow backed tick</name>
    <name type="synonym">Dermacentor pulchellus</name>
    <dbReference type="NCBI Taxonomy" id="72859"/>
    <lineage>
        <taxon>Eukaryota</taxon>
        <taxon>Metazoa</taxon>
        <taxon>Ecdysozoa</taxon>
        <taxon>Arthropoda</taxon>
        <taxon>Chelicerata</taxon>
        <taxon>Arachnida</taxon>
        <taxon>Acari</taxon>
        <taxon>Parasitiformes</taxon>
        <taxon>Ixodida</taxon>
        <taxon>Ixodoidea</taxon>
        <taxon>Ixodidae</taxon>
        <taxon>Rhipicephalinae</taxon>
        <taxon>Rhipicephalus</taxon>
        <taxon>Rhipicephalus</taxon>
    </lineage>
</organism>
<reference evidence="1" key="1">
    <citation type="submission" date="2012-11" db="EMBL/GenBank/DDBJ databases">
        <authorList>
            <person name="Lucero-Rivera Y.E."/>
            <person name="Tovar-Ramirez D."/>
        </authorList>
    </citation>
    <scope>NUCLEOTIDE SEQUENCE</scope>
    <source>
        <tissue evidence="1">Salivary gland</tissue>
    </source>
</reference>
<dbReference type="EMBL" id="GACK01003557">
    <property type="protein sequence ID" value="JAA61477.1"/>
    <property type="molecule type" value="mRNA"/>
</dbReference>
<accession>L7MCB8</accession>
<sequence>ARTPHSSARLTDTRRTGKPYAVWPVVLPSHGGSVWGPIGGWYGNSPVGYWRPWSSPYSVWFSGPSGVSQPGARMWGPRRVGSPATWFTPGNLGGQGPSGSLYSLPVLGGNGGLDGVGARDYDSTYDYCYLQNCCSRMCCHSRELRLRPGLRFLQAQVSYTDCLKDLDGVGARDYDSTYDYSSSVGSSSPSTWSSPNGGYGFGGSSGSLWSFGSLGGSSSVGSRSSTDCRSFPRIRNHHLGYSRWMDYCYLQNCCSRMCCHSRELRLRPGLRFLQAQVSYTDCLKDLDRQDYLA</sequence>
<feature type="non-terminal residue" evidence="1">
    <location>
        <position position="1"/>
    </location>
</feature>
<protein>
    <submittedName>
        <fullName evidence="1">Putative glycine rich protein</fullName>
    </submittedName>
</protein>
<proteinExistence type="evidence at transcript level"/>
<dbReference type="AlphaFoldDB" id="L7MCB8"/>
<evidence type="ECO:0000313" key="1">
    <source>
        <dbReference type="EMBL" id="JAA61477.1"/>
    </source>
</evidence>
<name>L7MCB8_RHIPC</name>